<dbReference type="VEuPathDB" id="FungiDB:ASPWEDRAFT_113517"/>
<proteinExistence type="predicted"/>
<dbReference type="SMART" id="SM00174">
    <property type="entry name" value="RHO"/>
    <property type="match status" value="1"/>
</dbReference>
<reference evidence="4" key="1">
    <citation type="journal article" date="2017" name="Genome Biol.">
        <title>Comparative genomics reveals high biological diversity and specific adaptations in the industrially and medically important fungal genus Aspergillus.</title>
        <authorList>
            <person name="de Vries R.P."/>
            <person name="Riley R."/>
            <person name="Wiebenga A."/>
            <person name="Aguilar-Osorio G."/>
            <person name="Amillis S."/>
            <person name="Uchima C.A."/>
            <person name="Anderluh G."/>
            <person name="Asadollahi M."/>
            <person name="Askin M."/>
            <person name="Barry K."/>
            <person name="Battaglia E."/>
            <person name="Bayram O."/>
            <person name="Benocci T."/>
            <person name="Braus-Stromeyer S.A."/>
            <person name="Caldana C."/>
            <person name="Canovas D."/>
            <person name="Cerqueira G.C."/>
            <person name="Chen F."/>
            <person name="Chen W."/>
            <person name="Choi C."/>
            <person name="Clum A."/>
            <person name="Dos Santos R.A."/>
            <person name="Damasio A.R."/>
            <person name="Diallinas G."/>
            <person name="Emri T."/>
            <person name="Fekete E."/>
            <person name="Flipphi M."/>
            <person name="Freyberg S."/>
            <person name="Gallo A."/>
            <person name="Gournas C."/>
            <person name="Habgood R."/>
            <person name="Hainaut M."/>
            <person name="Harispe M.L."/>
            <person name="Henrissat B."/>
            <person name="Hilden K.S."/>
            <person name="Hope R."/>
            <person name="Hossain A."/>
            <person name="Karabika E."/>
            <person name="Karaffa L."/>
            <person name="Karanyi Z."/>
            <person name="Krasevec N."/>
            <person name="Kuo A."/>
            <person name="Kusch H."/>
            <person name="LaButti K."/>
            <person name="Lagendijk E.L."/>
            <person name="Lapidus A."/>
            <person name="Levasseur A."/>
            <person name="Lindquist E."/>
            <person name="Lipzen A."/>
            <person name="Logrieco A.F."/>
            <person name="MacCabe A."/>
            <person name="Maekelae M.R."/>
            <person name="Malavazi I."/>
            <person name="Melin P."/>
            <person name="Meyer V."/>
            <person name="Mielnichuk N."/>
            <person name="Miskei M."/>
            <person name="Molnar A.P."/>
            <person name="Mule G."/>
            <person name="Ngan C.Y."/>
            <person name="Orejas M."/>
            <person name="Orosz E."/>
            <person name="Ouedraogo J.P."/>
            <person name="Overkamp K.M."/>
            <person name="Park H.-S."/>
            <person name="Perrone G."/>
            <person name="Piumi F."/>
            <person name="Punt P.J."/>
            <person name="Ram A.F."/>
            <person name="Ramon A."/>
            <person name="Rauscher S."/>
            <person name="Record E."/>
            <person name="Riano-Pachon D.M."/>
            <person name="Robert V."/>
            <person name="Roehrig J."/>
            <person name="Ruller R."/>
            <person name="Salamov A."/>
            <person name="Salih N.S."/>
            <person name="Samson R.A."/>
            <person name="Sandor E."/>
            <person name="Sanguinetti M."/>
            <person name="Schuetze T."/>
            <person name="Sepcic K."/>
            <person name="Shelest E."/>
            <person name="Sherlock G."/>
            <person name="Sophianopoulou V."/>
            <person name="Squina F.M."/>
            <person name="Sun H."/>
            <person name="Susca A."/>
            <person name="Todd R.B."/>
            <person name="Tsang A."/>
            <person name="Unkles S.E."/>
            <person name="van de Wiele N."/>
            <person name="van Rossen-Uffink D."/>
            <person name="Oliveira J.V."/>
            <person name="Vesth T.C."/>
            <person name="Visser J."/>
            <person name="Yu J.-H."/>
            <person name="Zhou M."/>
            <person name="Andersen M.R."/>
            <person name="Archer D.B."/>
            <person name="Baker S.E."/>
            <person name="Benoit I."/>
            <person name="Brakhage A.A."/>
            <person name="Braus G.H."/>
            <person name="Fischer R."/>
            <person name="Frisvad J.C."/>
            <person name="Goldman G.H."/>
            <person name="Houbraken J."/>
            <person name="Oakley B."/>
            <person name="Pocsi I."/>
            <person name="Scazzocchio C."/>
            <person name="Seiboth B."/>
            <person name="vanKuyk P.A."/>
            <person name="Wortman J."/>
            <person name="Dyer P.S."/>
            <person name="Grigoriev I.V."/>
        </authorList>
    </citation>
    <scope>NUCLEOTIDE SEQUENCE [LARGE SCALE GENOMIC DNA]</scope>
    <source>
        <strain evidence="4">DTO 134E9</strain>
    </source>
</reference>
<dbReference type="STRING" id="1073089.A0A1L9RHD8"/>
<dbReference type="GO" id="GO:0003924">
    <property type="term" value="F:GTPase activity"/>
    <property type="evidence" value="ECO:0007669"/>
    <property type="project" value="InterPro"/>
</dbReference>
<dbReference type="OrthoDB" id="265044at2759"/>
<dbReference type="SUPFAM" id="SSF52540">
    <property type="entry name" value="P-loop containing nucleoside triphosphate hydrolases"/>
    <property type="match status" value="1"/>
</dbReference>
<evidence type="ECO:0000313" key="3">
    <source>
        <dbReference type="EMBL" id="OJJ34267.1"/>
    </source>
</evidence>
<feature type="non-terminal residue" evidence="3">
    <location>
        <position position="1"/>
    </location>
</feature>
<keyword evidence="1" id="KW-0547">Nucleotide-binding</keyword>
<organism evidence="3 4">
    <name type="scientific">Aspergillus wentii DTO 134E9</name>
    <dbReference type="NCBI Taxonomy" id="1073089"/>
    <lineage>
        <taxon>Eukaryota</taxon>
        <taxon>Fungi</taxon>
        <taxon>Dikarya</taxon>
        <taxon>Ascomycota</taxon>
        <taxon>Pezizomycotina</taxon>
        <taxon>Eurotiomycetes</taxon>
        <taxon>Eurotiomycetidae</taxon>
        <taxon>Eurotiales</taxon>
        <taxon>Aspergillaceae</taxon>
        <taxon>Aspergillus</taxon>
        <taxon>Aspergillus subgen. Cremei</taxon>
    </lineage>
</organism>
<dbReference type="SMART" id="SM00173">
    <property type="entry name" value="RAS"/>
    <property type="match status" value="1"/>
</dbReference>
<dbReference type="PANTHER" id="PTHR24070">
    <property type="entry name" value="RAS, DI-RAS, AND RHEB FAMILY MEMBERS OF SMALL GTPASE SUPERFAMILY"/>
    <property type="match status" value="1"/>
</dbReference>
<dbReference type="GO" id="GO:0007165">
    <property type="term" value="P:signal transduction"/>
    <property type="evidence" value="ECO:0007669"/>
    <property type="project" value="InterPro"/>
</dbReference>
<gene>
    <name evidence="3" type="ORF">ASPWEDRAFT_113517</name>
</gene>
<dbReference type="GO" id="GO:0005525">
    <property type="term" value="F:GTP binding"/>
    <property type="evidence" value="ECO:0007669"/>
    <property type="project" value="UniProtKB-KW"/>
</dbReference>
<evidence type="ECO:0000313" key="4">
    <source>
        <dbReference type="Proteomes" id="UP000184383"/>
    </source>
</evidence>
<dbReference type="NCBIfam" id="TIGR00231">
    <property type="entry name" value="small_GTP"/>
    <property type="match status" value="1"/>
</dbReference>
<dbReference type="InterPro" id="IPR027417">
    <property type="entry name" value="P-loop_NTPase"/>
</dbReference>
<dbReference type="PROSITE" id="PS51419">
    <property type="entry name" value="RAB"/>
    <property type="match status" value="1"/>
</dbReference>
<keyword evidence="4" id="KW-1185">Reference proteome</keyword>
<dbReference type="InterPro" id="IPR001806">
    <property type="entry name" value="Small_GTPase"/>
</dbReference>
<dbReference type="PROSITE" id="PS51421">
    <property type="entry name" value="RAS"/>
    <property type="match status" value="1"/>
</dbReference>
<accession>A0A1L9RHD8</accession>
<name>A0A1L9RHD8_ASPWE</name>
<dbReference type="SMART" id="SM00175">
    <property type="entry name" value="RAB"/>
    <property type="match status" value="1"/>
</dbReference>
<keyword evidence="2" id="KW-0342">GTP-binding</keyword>
<dbReference type="RefSeq" id="XP_040687943.1">
    <property type="nucleotide sequence ID" value="XM_040828414.1"/>
</dbReference>
<dbReference type="EMBL" id="KV878213">
    <property type="protein sequence ID" value="OJJ34267.1"/>
    <property type="molecule type" value="Genomic_DNA"/>
</dbReference>
<dbReference type="AlphaFoldDB" id="A0A1L9RHD8"/>
<dbReference type="GeneID" id="63744262"/>
<dbReference type="GO" id="GO:0016020">
    <property type="term" value="C:membrane"/>
    <property type="evidence" value="ECO:0007669"/>
    <property type="project" value="InterPro"/>
</dbReference>
<evidence type="ECO:0008006" key="5">
    <source>
        <dbReference type="Google" id="ProtNLM"/>
    </source>
</evidence>
<dbReference type="InterPro" id="IPR020849">
    <property type="entry name" value="Small_GTPase_Ras-type"/>
</dbReference>
<evidence type="ECO:0000256" key="2">
    <source>
        <dbReference type="ARBA" id="ARBA00023134"/>
    </source>
</evidence>
<dbReference type="InterPro" id="IPR005225">
    <property type="entry name" value="Small_GTP-bd"/>
</dbReference>
<dbReference type="Pfam" id="PF00071">
    <property type="entry name" value="Ras"/>
    <property type="match status" value="2"/>
</dbReference>
<evidence type="ECO:0000256" key="1">
    <source>
        <dbReference type="ARBA" id="ARBA00022741"/>
    </source>
</evidence>
<dbReference type="Proteomes" id="UP000184383">
    <property type="component" value="Unassembled WGS sequence"/>
</dbReference>
<sequence>GKSSITLRLVRSQWIHEYDPTIEDSYSVTRTIDGLPYFLSITDTAGQEEYRGLWTASNLKSDAFLLVYDITSPSSLSALDYFVEMIDMETELRHEDTIRLRKQFGGSGQDVGMPPPIKIVAGNKCDLKDARKIGAREGLEYARKHGCGFMETSAREMVNIEETFARKSLY</sequence>
<protein>
    <recommendedName>
        <fullName evidence="5">Small monomeric GTPase</fullName>
    </recommendedName>
</protein>
<dbReference type="Gene3D" id="3.40.50.300">
    <property type="entry name" value="P-loop containing nucleotide triphosphate hydrolases"/>
    <property type="match status" value="1"/>
</dbReference>
<dbReference type="PRINTS" id="PR00449">
    <property type="entry name" value="RASTRNSFRMNG"/>
</dbReference>